<dbReference type="EMBL" id="JAECZB010000028">
    <property type="protein sequence ID" value="MBH8553303.1"/>
    <property type="molecule type" value="Genomic_DNA"/>
</dbReference>
<dbReference type="RefSeq" id="WP_214439589.1">
    <property type="nucleotide sequence ID" value="NZ_JAECZB010000028.1"/>
</dbReference>
<dbReference type="Proteomes" id="UP000599391">
    <property type="component" value="Unassembled WGS sequence"/>
</dbReference>
<proteinExistence type="predicted"/>
<gene>
    <name evidence="1" type="ORF">I8751_13150</name>
</gene>
<sequence length="47" mass="5246">MSRSRSVCTDNAKIVRVIDAETGDTFANSIYCPPNNEINFMQIPQTP</sequence>
<comment type="caution">
    <text evidence="1">The sequence shown here is derived from an EMBL/GenBank/DDBJ whole genome shotgun (WGS) entry which is preliminary data.</text>
</comment>
<name>A0A8J7HEA7_9CYAN</name>
<evidence type="ECO:0000313" key="1">
    <source>
        <dbReference type="EMBL" id="MBH8553303.1"/>
    </source>
</evidence>
<organism evidence="1 2">
    <name type="scientific">Atlanticothrix silvestris CENA357</name>
    <dbReference type="NCBI Taxonomy" id="1725252"/>
    <lineage>
        <taxon>Bacteria</taxon>
        <taxon>Bacillati</taxon>
        <taxon>Cyanobacteriota</taxon>
        <taxon>Cyanophyceae</taxon>
        <taxon>Nostocales</taxon>
        <taxon>Nodulariaceae</taxon>
        <taxon>Atlanticothrix</taxon>
        <taxon>Atlanticothrix silvestris</taxon>
    </lineage>
</organism>
<reference evidence="1 2" key="1">
    <citation type="journal article" date="2021" name="Int. J. Syst. Evol. Microbiol.">
        <title>Amazonocrinis nigriterrae gen. nov., sp. nov., Atlanticothrix silvestris gen. nov., sp. nov. and Dendronalium phyllosphericum gen. nov., sp. nov., nostocacean cyanobacteria from Brazilian environments.</title>
        <authorList>
            <person name="Alvarenga D.O."/>
            <person name="Andreote A.P.D."/>
            <person name="Branco L.H.Z."/>
            <person name="Delbaje E."/>
            <person name="Cruz R.B."/>
            <person name="Varani A.M."/>
            <person name="Fiore M.F."/>
        </authorList>
    </citation>
    <scope>NUCLEOTIDE SEQUENCE [LARGE SCALE GENOMIC DNA]</scope>
    <source>
        <strain evidence="1 2">CENA357</strain>
    </source>
</reference>
<dbReference type="AlphaFoldDB" id="A0A8J7HEA7"/>
<evidence type="ECO:0000313" key="2">
    <source>
        <dbReference type="Proteomes" id="UP000599391"/>
    </source>
</evidence>
<accession>A0A8J7HEA7</accession>
<protein>
    <submittedName>
        <fullName evidence="1">Uncharacterized protein</fullName>
    </submittedName>
</protein>
<keyword evidence="2" id="KW-1185">Reference proteome</keyword>